<dbReference type="Gene3D" id="6.10.340.10">
    <property type="match status" value="1"/>
</dbReference>
<dbReference type="InterPro" id="IPR003594">
    <property type="entry name" value="HATPase_dom"/>
</dbReference>
<dbReference type="GO" id="GO:0005886">
    <property type="term" value="C:plasma membrane"/>
    <property type="evidence" value="ECO:0007669"/>
    <property type="project" value="UniProtKB-SubCell"/>
</dbReference>
<dbReference type="PRINTS" id="PR00344">
    <property type="entry name" value="BCTRLSENSOR"/>
</dbReference>
<feature type="domain" description="Histidine kinase" evidence="15">
    <location>
        <begin position="208"/>
        <end position="419"/>
    </location>
</feature>
<comment type="caution">
    <text evidence="17">The sequence shown here is derived from an EMBL/GenBank/DDBJ whole genome shotgun (WGS) entry which is preliminary data.</text>
</comment>
<comment type="subcellular location">
    <subcellularLocation>
        <location evidence="2">Cell membrane</location>
        <topology evidence="2">Multi-pass membrane protein</topology>
    </subcellularLocation>
</comment>
<gene>
    <name evidence="17" type="ORF">AFK24_02320</name>
</gene>
<dbReference type="CDD" id="cd06225">
    <property type="entry name" value="HAMP"/>
    <property type="match status" value="1"/>
</dbReference>
<feature type="transmembrane region" description="Helical" evidence="14">
    <location>
        <begin position="126"/>
        <end position="148"/>
    </location>
</feature>
<evidence type="ECO:0000313" key="17">
    <source>
        <dbReference type="EMBL" id="OCR26655.1"/>
    </source>
</evidence>
<keyword evidence="5" id="KW-0597">Phosphoprotein</keyword>
<dbReference type="PATRIC" id="fig|317.243.peg.2837"/>
<dbReference type="InterPro" id="IPR050398">
    <property type="entry name" value="HssS/ArlS-like"/>
</dbReference>
<dbReference type="CDD" id="cd00082">
    <property type="entry name" value="HisKA"/>
    <property type="match status" value="1"/>
</dbReference>
<dbReference type="GO" id="GO:0000155">
    <property type="term" value="F:phosphorelay sensor kinase activity"/>
    <property type="evidence" value="ECO:0007669"/>
    <property type="project" value="InterPro"/>
</dbReference>
<evidence type="ECO:0000256" key="7">
    <source>
        <dbReference type="ARBA" id="ARBA00022692"/>
    </source>
</evidence>
<proteinExistence type="predicted"/>
<evidence type="ECO:0000256" key="4">
    <source>
        <dbReference type="ARBA" id="ARBA00022475"/>
    </source>
</evidence>
<dbReference type="SUPFAM" id="SSF47384">
    <property type="entry name" value="Homodimeric domain of signal transducing histidine kinase"/>
    <property type="match status" value="1"/>
</dbReference>
<dbReference type="Gene3D" id="1.10.287.130">
    <property type="match status" value="1"/>
</dbReference>
<dbReference type="InterPro" id="IPR005467">
    <property type="entry name" value="His_kinase_dom"/>
</dbReference>
<keyword evidence="4" id="KW-1003">Cell membrane</keyword>
<keyword evidence="13 14" id="KW-0472">Membrane</keyword>
<dbReference type="Pfam" id="PF00512">
    <property type="entry name" value="HisKA"/>
    <property type="match status" value="1"/>
</dbReference>
<keyword evidence="7 14" id="KW-0812">Transmembrane</keyword>
<accession>A0A1C7ZE70</accession>
<dbReference type="SMART" id="SM00304">
    <property type="entry name" value="HAMP"/>
    <property type="match status" value="1"/>
</dbReference>
<dbReference type="EMBL" id="LGSI01000007">
    <property type="protein sequence ID" value="OCR26655.1"/>
    <property type="molecule type" value="Genomic_DNA"/>
</dbReference>
<dbReference type="Proteomes" id="UP000093104">
    <property type="component" value="Unassembled WGS sequence"/>
</dbReference>
<dbReference type="SUPFAM" id="SSF55874">
    <property type="entry name" value="ATPase domain of HSP90 chaperone/DNA topoisomerase II/histidine kinase"/>
    <property type="match status" value="1"/>
</dbReference>
<keyword evidence="6" id="KW-0808">Transferase</keyword>
<dbReference type="SUPFAM" id="SSF158472">
    <property type="entry name" value="HAMP domain-like"/>
    <property type="match status" value="1"/>
</dbReference>
<evidence type="ECO:0000256" key="13">
    <source>
        <dbReference type="ARBA" id="ARBA00023136"/>
    </source>
</evidence>
<evidence type="ECO:0000313" key="18">
    <source>
        <dbReference type="Proteomes" id="UP000093104"/>
    </source>
</evidence>
<dbReference type="InterPro" id="IPR004358">
    <property type="entry name" value="Sig_transdc_His_kin-like_C"/>
</dbReference>
<evidence type="ECO:0000259" key="16">
    <source>
        <dbReference type="PROSITE" id="PS50885"/>
    </source>
</evidence>
<dbReference type="Pfam" id="PF02518">
    <property type="entry name" value="HATPase_c"/>
    <property type="match status" value="1"/>
</dbReference>
<keyword evidence="11 14" id="KW-1133">Transmembrane helix</keyword>
<evidence type="ECO:0000256" key="12">
    <source>
        <dbReference type="ARBA" id="ARBA00023012"/>
    </source>
</evidence>
<evidence type="ECO:0000256" key="11">
    <source>
        <dbReference type="ARBA" id="ARBA00022989"/>
    </source>
</evidence>
<dbReference type="InterPro" id="IPR036097">
    <property type="entry name" value="HisK_dim/P_sf"/>
</dbReference>
<comment type="catalytic activity">
    <reaction evidence="1">
        <text>ATP + protein L-histidine = ADP + protein N-phospho-L-histidine.</text>
        <dbReference type="EC" id="2.7.13.3"/>
    </reaction>
</comment>
<reference evidence="17 18" key="1">
    <citation type="submission" date="2015-07" db="EMBL/GenBank/DDBJ databases">
        <title>Draft genome sequence of a diazotrophic, plant growth-promoting rhizobacterium of the Pseudomonas syringae complex.</title>
        <authorList>
            <person name="Patten C.L."/>
            <person name="Jeong H."/>
        </authorList>
    </citation>
    <scope>NUCLEOTIDE SEQUENCE [LARGE SCALE GENOMIC DNA]</scope>
    <source>
        <strain evidence="17 18">GR12-2</strain>
    </source>
</reference>
<dbReference type="RefSeq" id="WP_065831708.1">
    <property type="nucleotide sequence ID" value="NZ_LGSI01000007.1"/>
</dbReference>
<dbReference type="OrthoDB" id="9804645at2"/>
<feature type="transmembrane region" description="Helical" evidence="14">
    <location>
        <begin position="12"/>
        <end position="34"/>
    </location>
</feature>
<evidence type="ECO:0000256" key="9">
    <source>
        <dbReference type="ARBA" id="ARBA00022777"/>
    </source>
</evidence>
<keyword evidence="8" id="KW-0547">Nucleotide-binding</keyword>
<dbReference type="SMART" id="SM00387">
    <property type="entry name" value="HATPase_c"/>
    <property type="match status" value="1"/>
</dbReference>
<evidence type="ECO:0000256" key="5">
    <source>
        <dbReference type="ARBA" id="ARBA00022553"/>
    </source>
</evidence>
<evidence type="ECO:0000256" key="10">
    <source>
        <dbReference type="ARBA" id="ARBA00022840"/>
    </source>
</evidence>
<evidence type="ECO:0000256" key="3">
    <source>
        <dbReference type="ARBA" id="ARBA00012438"/>
    </source>
</evidence>
<evidence type="ECO:0000256" key="14">
    <source>
        <dbReference type="SAM" id="Phobius"/>
    </source>
</evidence>
<dbReference type="PANTHER" id="PTHR45528">
    <property type="entry name" value="SENSOR HISTIDINE KINASE CPXA"/>
    <property type="match status" value="1"/>
</dbReference>
<dbReference type="AlphaFoldDB" id="A0A1C7ZE70"/>
<name>A0A1C7ZE70_PSESX</name>
<evidence type="ECO:0000256" key="2">
    <source>
        <dbReference type="ARBA" id="ARBA00004651"/>
    </source>
</evidence>
<dbReference type="EC" id="2.7.13.3" evidence="3"/>
<evidence type="ECO:0000256" key="6">
    <source>
        <dbReference type="ARBA" id="ARBA00022679"/>
    </source>
</evidence>
<dbReference type="PANTHER" id="PTHR45528:SF1">
    <property type="entry name" value="SENSOR HISTIDINE KINASE CPXA"/>
    <property type="match status" value="1"/>
</dbReference>
<dbReference type="InterPro" id="IPR003661">
    <property type="entry name" value="HisK_dim/P_dom"/>
</dbReference>
<evidence type="ECO:0000256" key="8">
    <source>
        <dbReference type="ARBA" id="ARBA00022741"/>
    </source>
</evidence>
<feature type="domain" description="HAMP" evidence="16">
    <location>
        <begin position="145"/>
        <end position="200"/>
    </location>
</feature>
<evidence type="ECO:0000259" key="15">
    <source>
        <dbReference type="PROSITE" id="PS50109"/>
    </source>
</evidence>
<dbReference type="PROSITE" id="PS50109">
    <property type="entry name" value="HIS_KIN"/>
    <property type="match status" value="1"/>
</dbReference>
<organism evidence="17 18">
    <name type="scientific">Pseudomonas syringae</name>
    <dbReference type="NCBI Taxonomy" id="317"/>
    <lineage>
        <taxon>Bacteria</taxon>
        <taxon>Pseudomonadati</taxon>
        <taxon>Pseudomonadota</taxon>
        <taxon>Gammaproteobacteria</taxon>
        <taxon>Pseudomonadales</taxon>
        <taxon>Pseudomonadaceae</taxon>
        <taxon>Pseudomonas</taxon>
    </lineage>
</organism>
<protein>
    <recommendedName>
        <fullName evidence="3">histidine kinase</fullName>
        <ecNumber evidence="3">2.7.13.3</ecNumber>
    </recommendedName>
</protein>
<dbReference type="InterPro" id="IPR003660">
    <property type="entry name" value="HAMP_dom"/>
</dbReference>
<dbReference type="InterPro" id="IPR036890">
    <property type="entry name" value="HATPase_C_sf"/>
</dbReference>
<dbReference type="SMART" id="SM00388">
    <property type="entry name" value="HisKA"/>
    <property type="match status" value="1"/>
</dbReference>
<keyword evidence="10" id="KW-0067">ATP-binding</keyword>
<keyword evidence="12" id="KW-0902">Two-component regulatory system</keyword>
<keyword evidence="9 17" id="KW-0418">Kinase</keyword>
<dbReference type="PROSITE" id="PS50885">
    <property type="entry name" value="HAMP"/>
    <property type="match status" value="1"/>
</dbReference>
<evidence type="ECO:0000256" key="1">
    <source>
        <dbReference type="ARBA" id="ARBA00000085"/>
    </source>
</evidence>
<dbReference type="GO" id="GO:0005524">
    <property type="term" value="F:ATP binding"/>
    <property type="evidence" value="ECO:0007669"/>
    <property type="project" value="UniProtKB-KW"/>
</dbReference>
<dbReference type="Gene3D" id="3.30.565.10">
    <property type="entry name" value="Histidine kinase-like ATPase, C-terminal domain"/>
    <property type="match status" value="1"/>
</dbReference>
<sequence length="422" mass="47120">MKPGRLFWKLFLAFWMATSLTFLVGLGILMLSSFGPGDPEVRAMLASEARMVEQFGETAGAQLLSTWQLHPRQEVGLYDSRGALLGGTDVSHAQFEKHLISKNGNAVLLRSSVAASNDLQQRPFGFTPLLIGTVMSALFSWLLTWYLLRPLAHLRRAMSCLAKGQFETRIKPLMGNRRDEIVDLASDCDTMANQLKVLVESQQQLLHDISHELRSPLTRMHAAIGLLNQDPARHEMLGRIERESERIDTLIEELLTLARVQARPDSVEREQLDVVELLAAITEDAQFEASAKRCRVSLEAQRPFVSHVNGELLYRAFENVIRNAVRYARDGTEVLISAEVDPQENTLTVKIIDQGPGVETGRLRSIFHPFERGLDDTTNGFGLGLAIAQRAIEMHNGHIAAHNMAEGGFMVEIRLPRCVEPV</sequence>